<keyword evidence="4" id="KW-1185">Reference proteome</keyword>
<dbReference type="SFLD" id="SFLDG01212">
    <property type="entry name" value="Phytoene_synthase_like"/>
    <property type="match status" value="1"/>
</dbReference>
<dbReference type="InterPro" id="IPR019845">
    <property type="entry name" value="Squalene/phytoene_synthase_CS"/>
</dbReference>
<dbReference type="GO" id="GO:0004311">
    <property type="term" value="F:geranylgeranyl diphosphate synthase activity"/>
    <property type="evidence" value="ECO:0007669"/>
    <property type="project" value="InterPro"/>
</dbReference>
<feature type="compositionally biased region" description="Basic and acidic residues" evidence="2">
    <location>
        <begin position="303"/>
        <end position="322"/>
    </location>
</feature>
<proteinExistence type="predicted"/>
<dbReference type="PROSITE" id="PS01044">
    <property type="entry name" value="SQUALEN_PHYTOEN_SYN_1"/>
    <property type="match status" value="1"/>
</dbReference>
<keyword evidence="1" id="KW-0808">Transferase</keyword>
<accession>A0A916Y4R2</accession>
<dbReference type="SFLD" id="SFLDG01018">
    <property type="entry name" value="Squalene/Phytoene_Synthase_Lik"/>
    <property type="match status" value="1"/>
</dbReference>
<protein>
    <submittedName>
        <fullName evidence="3">Phytoene synthase</fullName>
    </submittedName>
</protein>
<dbReference type="InterPro" id="IPR008949">
    <property type="entry name" value="Isoprenoid_synthase_dom_sf"/>
</dbReference>
<dbReference type="Pfam" id="PF00494">
    <property type="entry name" value="SQS_PSY"/>
    <property type="match status" value="1"/>
</dbReference>
<dbReference type="GO" id="GO:0051996">
    <property type="term" value="F:squalene synthase [NAD(P)H] activity"/>
    <property type="evidence" value="ECO:0007669"/>
    <property type="project" value="InterPro"/>
</dbReference>
<gene>
    <name evidence="3" type="primary">crtB</name>
    <name evidence="3" type="ORF">GCM10010989_00830</name>
</gene>
<dbReference type="Gene3D" id="1.10.600.10">
    <property type="entry name" value="Farnesyl Diphosphate Synthase"/>
    <property type="match status" value="1"/>
</dbReference>
<evidence type="ECO:0000313" key="3">
    <source>
        <dbReference type="EMBL" id="GGD30558.1"/>
    </source>
</evidence>
<dbReference type="InterPro" id="IPR002060">
    <property type="entry name" value="Squ/phyt_synthse"/>
</dbReference>
<dbReference type="Proteomes" id="UP000598997">
    <property type="component" value="Unassembled WGS sequence"/>
</dbReference>
<dbReference type="InterPro" id="IPR033904">
    <property type="entry name" value="Trans_IPPS_HH"/>
</dbReference>
<sequence length="322" mass="34860">MPKSRDELVAHARNTIAHGSKSFAAASMLFDRVTRERVWLLYAWCRAADDLADAQDMGGELGDQSDAAARLATIRERTALALAGAETGDASFDGLAVVAQECGLTAAMCDDVIAGFALDADDWRPRSEADMLQYCYHVAGAVGVMMAKVMGVPDQDADTLDRACDLGIAFQLANIVRDLWEDDAAGRCYLPVEWLVEADIAPGQHMKPMYRAELVAMVHDACLMARAYEASARIGAARLPLRCRWAILSATGIYGSIARKVEKAGVHGWDHRAFTSRFEKLGHVFGAGAASLRAPPASCAQEAEARPLTRRDFEERARKAAA</sequence>
<evidence type="ECO:0000256" key="1">
    <source>
        <dbReference type="ARBA" id="ARBA00022679"/>
    </source>
</evidence>
<evidence type="ECO:0000256" key="2">
    <source>
        <dbReference type="SAM" id="MobiDB-lite"/>
    </source>
</evidence>
<feature type="region of interest" description="Disordered" evidence="2">
    <location>
        <begin position="301"/>
        <end position="322"/>
    </location>
</feature>
<name>A0A916Y4R2_9SPHN</name>
<dbReference type="PROSITE" id="PS01045">
    <property type="entry name" value="SQUALEN_PHYTOEN_SYN_2"/>
    <property type="match status" value="1"/>
</dbReference>
<dbReference type="GO" id="GO:0016117">
    <property type="term" value="P:carotenoid biosynthetic process"/>
    <property type="evidence" value="ECO:0007669"/>
    <property type="project" value="UniProtKB-ARBA"/>
</dbReference>
<dbReference type="SFLD" id="SFLDS00005">
    <property type="entry name" value="Isoprenoid_Synthase_Type_I"/>
    <property type="match status" value="1"/>
</dbReference>
<comment type="caution">
    <text evidence="3">The sequence shown here is derived from an EMBL/GenBank/DDBJ whole genome shotgun (WGS) entry which is preliminary data.</text>
</comment>
<dbReference type="CDD" id="cd00683">
    <property type="entry name" value="Trans_IPPS_HH"/>
    <property type="match status" value="1"/>
</dbReference>
<dbReference type="EMBL" id="BMIO01000001">
    <property type="protein sequence ID" value="GGD30558.1"/>
    <property type="molecule type" value="Genomic_DNA"/>
</dbReference>
<organism evidence="3 4">
    <name type="scientific">Croceicoccus pelagius</name>
    <dbReference type="NCBI Taxonomy" id="1703341"/>
    <lineage>
        <taxon>Bacteria</taxon>
        <taxon>Pseudomonadati</taxon>
        <taxon>Pseudomonadota</taxon>
        <taxon>Alphaproteobacteria</taxon>
        <taxon>Sphingomonadales</taxon>
        <taxon>Erythrobacteraceae</taxon>
        <taxon>Croceicoccus</taxon>
    </lineage>
</organism>
<dbReference type="AlphaFoldDB" id="A0A916Y4R2"/>
<dbReference type="PANTHER" id="PTHR31480">
    <property type="entry name" value="BIFUNCTIONAL LYCOPENE CYCLASE/PHYTOENE SYNTHASE"/>
    <property type="match status" value="1"/>
</dbReference>
<dbReference type="SUPFAM" id="SSF48576">
    <property type="entry name" value="Terpenoid synthases"/>
    <property type="match status" value="1"/>
</dbReference>
<dbReference type="RefSeq" id="WP_066765915.1">
    <property type="nucleotide sequence ID" value="NZ_BMIO01000001.1"/>
</dbReference>
<dbReference type="OrthoDB" id="9807580at2"/>
<dbReference type="InterPro" id="IPR044843">
    <property type="entry name" value="Trans_IPPS_bact-type"/>
</dbReference>
<evidence type="ECO:0000313" key="4">
    <source>
        <dbReference type="Proteomes" id="UP000598997"/>
    </source>
</evidence>
<reference evidence="3 4" key="1">
    <citation type="journal article" date="2014" name="Int. J. Syst. Evol. Microbiol.">
        <title>Complete genome sequence of Corynebacterium casei LMG S-19264T (=DSM 44701T), isolated from a smear-ripened cheese.</title>
        <authorList>
            <consortium name="US DOE Joint Genome Institute (JGI-PGF)"/>
            <person name="Walter F."/>
            <person name="Albersmeier A."/>
            <person name="Kalinowski J."/>
            <person name="Ruckert C."/>
        </authorList>
    </citation>
    <scope>NUCLEOTIDE SEQUENCE [LARGE SCALE GENOMIC DNA]</scope>
    <source>
        <strain evidence="3 4">CGMCC 1.15358</strain>
    </source>
</reference>